<dbReference type="AlphaFoldDB" id="A0A7Y9H6Y6"/>
<evidence type="ECO:0000313" key="3">
    <source>
        <dbReference type="Proteomes" id="UP000530403"/>
    </source>
</evidence>
<feature type="region of interest" description="Disordered" evidence="1">
    <location>
        <begin position="103"/>
        <end position="155"/>
    </location>
</feature>
<evidence type="ECO:0000313" key="2">
    <source>
        <dbReference type="EMBL" id="NYE39049.1"/>
    </source>
</evidence>
<evidence type="ECO:0000256" key="1">
    <source>
        <dbReference type="SAM" id="MobiDB-lite"/>
    </source>
</evidence>
<sequence length="315" mass="34008">MAVRRGWNAQDWHRGQNRCSRDRRSQWPAATQRVQSHRGGRQAVRRQSAASANPRPRPSFVDGARDEAALLGGGVVRALGAALRVAAREVVAGTVTRSRESAVGLRQRKAAGAPVRRCRRGPAPSTPPSSCGRPRSGAEVTHPGEQRRQAEWRNGSSGQAVAMKLLHRTSALLAAAITPILAASLTGLAPAHATTTAGAPAAARHQIACARVRLHLPRDQLRGPALRQTSRRRLRTAPAGLHPRPAQQRHPLRRLTPHPQQEPGRKRNKLPCQGLQMVNRLAGGVQTVPGPGDGFSHPAIRTPMQLYIGERIGLR</sequence>
<organism evidence="2 3">
    <name type="scientific">Streptomyces fulvorobeus</name>
    <dbReference type="NCBI Taxonomy" id="284028"/>
    <lineage>
        <taxon>Bacteria</taxon>
        <taxon>Bacillati</taxon>
        <taxon>Actinomycetota</taxon>
        <taxon>Actinomycetes</taxon>
        <taxon>Kitasatosporales</taxon>
        <taxon>Streptomycetaceae</taxon>
        <taxon>Streptomyces</taxon>
    </lineage>
</organism>
<gene>
    <name evidence="2" type="ORF">HEB29_000060</name>
</gene>
<proteinExistence type="predicted"/>
<name>A0A7Y9H6Y6_9ACTN</name>
<comment type="caution">
    <text evidence="2">The sequence shown here is derived from an EMBL/GenBank/DDBJ whole genome shotgun (WGS) entry which is preliminary data.</text>
</comment>
<feature type="compositionally biased region" description="Basic residues" evidence="1">
    <location>
        <begin position="35"/>
        <end position="44"/>
    </location>
</feature>
<feature type="region of interest" description="Disordered" evidence="1">
    <location>
        <begin position="221"/>
        <end position="269"/>
    </location>
</feature>
<feature type="compositionally biased region" description="Basic and acidic residues" evidence="1">
    <location>
        <begin position="11"/>
        <end position="25"/>
    </location>
</feature>
<reference evidence="2 3" key="1">
    <citation type="submission" date="2020-07" db="EMBL/GenBank/DDBJ databases">
        <title>Sequencing the genomes of 1000 actinobacteria strains.</title>
        <authorList>
            <person name="Klenk H.-P."/>
        </authorList>
    </citation>
    <scope>NUCLEOTIDE SEQUENCE [LARGE SCALE GENOMIC DNA]</scope>
    <source>
        <strain evidence="2 3">DSM 41455</strain>
    </source>
</reference>
<accession>A0A7Y9H6Y6</accession>
<feature type="compositionally biased region" description="Basic and acidic residues" evidence="1">
    <location>
        <begin position="142"/>
        <end position="151"/>
    </location>
</feature>
<dbReference type="EMBL" id="JACCCF010000001">
    <property type="protein sequence ID" value="NYE39049.1"/>
    <property type="molecule type" value="Genomic_DNA"/>
</dbReference>
<feature type="region of interest" description="Disordered" evidence="1">
    <location>
        <begin position="1"/>
        <end position="62"/>
    </location>
</feature>
<dbReference type="Proteomes" id="UP000530403">
    <property type="component" value="Unassembled WGS sequence"/>
</dbReference>
<protein>
    <submittedName>
        <fullName evidence="2">Uncharacterized protein</fullName>
    </submittedName>
</protein>